<feature type="transmembrane region" description="Helical" evidence="13">
    <location>
        <begin position="34"/>
        <end position="53"/>
    </location>
</feature>
<gene>
    <name evidence="15" type="ORF">DYI37_10385</name>
</gene>
<comment type="subcellular location">
    <subcellularLocation>
        <location evidence="1">Cell membrane</location>
        <topology evidence="1">Multi-pass membrane protein</topology>
    </subcellularLocation>
</comment>
<evidence type="ECO:0000259" key="14">
    <source>
        <dbReference type="Pfam" id="PF00999"/>
    </source>
</evidence>
<dbReference type="EMBL" id="QURL01000004">
    <property type="protein sequence ID" value="RFC63436.1"/>
    <property type="molecule type" value="Genomic_DNA"/>
</dbReference>
<evidence type="ECO:0000256" key="2">
    <source>
        <dbReference type="ARBA" id="ARBA00007367"/>
    </source>
</evidence>
<feature type="transmembrane region" description="Helical" evidence="13">
    <location>
        <begin position="392"/>
        <end position="412"/>
    </location>
</feature>
<dbReference type="InterPro" id="IPR006153">
    <property type="entry name" value="Cation/H_exchanger_TM"/>
</dbReference>
<feature type="transmembrane region" description="Helical" evidence="13">
    <location>
        <begin position="6"/>
        <end position="22"/>
    </location>
</feature>
<dbReference type="Gene3D" id="6.10.140.1330">
    <property type="match status" value="1"/>
</dbReference>
<proteinExistence type="inferred from homology"/>
<evidence type="ECO:0000256" key="9">
    <source>
        <dbReference type="ARBA" id="ARBA00023065"/>
    </source>
</evidence>
<dbReference type="InterPro" id="IPR018422">
    <property type="entry name" value="Cation/H_exchanger_CPA1"/>
</dbReference>
<feature type="domain" description="Cation/H+ exchanger transmembrane" evidence="14">
    <location>
        <begin position="18"/>
        <end position="413"/>
    </location>
</feature>
<feature type="region of interest" description="Disordered" evidence="12">
    <location>
        <begin position="418"/>
        <end position="449"/>
    </location>
</feature>
<dbReference type="PANTHER" id="PTHR10110">
    <property type="entry name" value="SODIUM/HYDROGEN EXCHANGER"/>
    <property type="match status" value="1"/>
</dbReference>
<feature type="transmembrane region" description="Helical" evidence="13">
    <location>
        <begin position="175"/>
        <end position="192"/>
    </location>
</feature>
<keyword evidence="4" id="KW-0050">Antiport</keyword>
<keyword evidence="3" id="KW-0813">Transport</keyword>
<comment type="caution">
    <text evidence="15">The sequence shown here is derived from an EMBL/GenBank/DDBJ whole genome shotgun (WGS) entry which is preliminary data.</text>
</comment>
<evidence type="ECO:0000256" key="4">
    <source>
        <dbReference type="ARBA" id="ARBA00022449"/>
    </source>
</evidence>
<evidence type="ECO:0000256" key="11">
    <source>
        <dbReference type="ARBA" id="ARBA00023201"/>
    </source>
</evidence>
<protein>
    <submittedName>
        <fullName evidence="15">Sodium:proton antiporter</fullName>
    </submittedName>
</protein>
<comment type="similarity">
    <text evidence="2">Belongs to the monovalent cation:proton antiporter 1 (CPA1) transporter (TC 2.A.36) family.</text>
</comment>
<feature type="transmembrane region" description="Helical" evidence="13">
    <location>
        <begin position="204"/>
        <end position="228"/>
    </location>
</feature>
<dbReference type="Proteomes" id="UP000264310">
    <property type="component" value="Unassembled WGS sequence"/>
</dbReference>
<keyword evidence="5" id="KW-1003">Cell membrane</keyword>
<dbReference type="GO" id="GO:0015386">
    <property type="term" value="F:potassium:proton antiporter activity"/>
    <property type="evidence" value="ECO:0007669"/>
    <property type="project" value="TreeGrafter"/>
</dbReference>
<evidence type="ECO:0000256" key="10">
    <source>
        <dbReference type="ARBA" id="ARBA00023136"/>
    </source>
</evidence>
<feature type="transmembrane region" description="Helical" evidence="13">
    <location>
        <begin position="323"/>
        <end position="346"/>
    </location>
</feature>
<dbReference type="GO" id="GO:0015385">
    <property type="term" value="F:sodium:proton antiporter activity"/>
    <property type="evidence" value="ECO:0007669"/>
    <property type="project" value="InterPro"/>
</dbReference>
<keyword evidence="10 13" id="KW-0472">Membrane</keyword>
<feature type="transmembrane region" description="Helical" evidence="13">
    <location>
        <begin position="294"/>
        <end position="317"/>
    </location>
</feature>
<evidence type="ECO:0000313" key="16">
    <source>
        <dbReference type="Proteomes" id="UP000264310"/>
    </source>
</evidence>
<evidence type="ECO:0000256" key="1">
    <source>
        <dbReference type="ARBA" id="ARBA00004651"/>
    </source>
</evidence>
<evidence type="ECO:0000256" key="3">
    <source>
        <dbReference type="ARBA" id="ARBA00022448"/>
    </source>
</evidence>
<evidence type="ECO:0000256" key="8">
    <source>
        <dbReference type="ARBA" id="ARBA00023053"/>
    </source>
</evidence>
<evidence type="ECO:0000256" key="5">
    <source>
        <dbReference type="ARBA" id="ARBA00022475"/>
    </source>
</evidence>
<evidence type="ECO:0000256" key="6">
    <source>
        <dbReference type="ARBA" id="ARBA00022692"/>
    </source>
</evidence>
<feature type="compositionally biased region" description="Basic and acidic residues" evidence="12">
    <location>
        <begin position="418"/>
        <end position="432"/>
    </location>
</feature>
<keyword evidence="9" id="KW-0406">Ion transport</keyword>
<keyword evidence="16" id="KW-1185">Reference proteome</keyword>
<organism evidence="15 16">
    <name type="scientific">Fulvimarina endophytica</name>
    <dbReference type="NCBI Taxonomy" id="2293836"/>
    <lineage>
        <taxon>Bacteria</taxon>
        <taxon>Pseudomonadati</taxon>
        <taxon>Pseudomonadota</taxon>
        <taxon>Alphaproteobacteria</taxon>
        <taxon>Hyphomicrobiales</taxon>
        <taxon>Aurantimonadaceae</taxon>
        <taxon>Fulvimarina</taxon>
    </lineage>
</organism>
<feature type="transmembrane region" description="Helical" evidence="13">
    <location>
        <begin position="358"/>
        <end position="380"/>
    </location>
</feature>
<keyword evidence="8" id="KW-0915">Sodium</keyword>
<feature type="transmembrane region" description="Helical" evidence="13">
    <location>
        <begin position="130"/>
        <end position="154"/>
    </location>
</feature>
<dbReference type="GO" id="GO:0098719">
    <property type="term" value="P:sodium ion import across plasma membrane"/>
    <property type="evidence" value="ECO:0007669"/>
    <property type="project" value="TreeGrafter"/>
</dbReference>
<keyword evidence="6 13" id="KW-0812">Transmembrane</keyword>
<dbReference type="OrthoDB" id="9774146at2"/>
<keyword evidence="11" id="KW-0739">Sodium transport</keyword>
<evidence type="ECO:0000313" key="15">
    <source>
        <dbReference type="EMBL" id="RFC63436.1"/>
    </source>
</evidence>
<dbReference type="GO" id="GO:0005886">
    <property type="term" value="C:plasma membrane"/>
    <property type="evidence" value="ECO:0007669"/>
    <property type="project" value="UniProtKB-SubCell"/>
</dbReference>
<evidence type="ECO:0000256" key="13">
    <source>
        <dbReference type="SAM" id="Phobius"/>
    </source>
</evidence>
<sequence>MPTLFDLAAILMVLSGTFGYLNKRYIGLPSNAGLLVLALVSSILVIAASHLVPGLAFASQIRDTVGSIDFNETLMEGMLGFLLFAGALHVDWQALKSRSLSVGLMATLGVLLSTLISGAGFYYLCQFAGIPLAFSWALVFGALISPTDPVAVLATLKTMTGVPKRLEIDMAGESLFNDGVGVVVFTILLAAATGSSGAGGIDYAVAFGDFAIEALGGAAFGALTGYVAYRMMLAIDDYPVEVLISIGLVMGTYAAAHALGMSGPIAVVVAGLLIGERGVTYAMSDTTQRYLHGFWTLIDDILNAVLFMLIGLEFLVIDFDWAHVLVAIAAIPLLLFSRLASVYLPFQIVRLREHFSPGIVAVLTWGGIRGGISVALALSLPDGGERDIIVTATYAIVVFSVLVQGMSLSPLIRRVAAKESTQDRDGRTEEGSRATAEGEAAGPGGRGAN</sequence>
<evidence type="ECO:0000256" key="7">
    <source>
        <dbReference type="ARBA" id="ARBA00022989"/>
    </source>
</evidence>
<dbReference type="GO" id="GO:0051453">
    <property type="term" value="P:regulation of intracellular pH"/>
    <property type="evidence" value="ECO:0007669"/>
    <property type="project" value="TreeGrafter"/>
</dbReference>
<feature type="transmembrane region" description="Helical" evidence="13">
    <location>
        <begin position="102"/>
        <end position="124"/>
    </location>
</feature>
<dbReference type="Pfam" id="PF00999">
    <property type="entry name" value="Na_H_Exchanger"/>
    <property type="match status" value="1"/>
</dbReference>
<name>A0A371X2J4_9HYPH</name>
<dbReference type="AlphaFoldDB" id="A0A371X2J4"/>
<accession>A0A371X2J4</accession>
<keyword evidence="7 13" id="KW-1133">Transmembrane helix</keyword>
<dbReference type="RefSeq" id="WP_116683167.1">
    <property type="nucleotide sequence ID" value="NZ_QURL01000004.1"/>
</dbReference>
<dbReference type="PANTHER" id="PTHR10110:SF195">
    <property type="entry name" value="NA(+)_H(+) ANTIPORTER NHAS2"/>
    <property type="match status" value="1"/>
</dbReference>
<evidence type="ECO:0000256" key="12">
    <source>
        <dbReference type="SAM" id="MobiDB-lite"/>
    </source>
</evidence>
<reference evidence="15 16" key="1">
    <citation type="submission" date="2018-08" db="EMBL/GenBank/DDBJ databases">
        <title>Fulvimarina sp. 85, whole genome shotgun sequence.</title>
        <authorList>
            <person name="Tuo L."/>
        </authorList>
    </citation>
    <scope>NUCLEOTIDE SEQUENCE [LARGE SCALE GENOMIC DNA]</scope>
    <source>
        <strain evidence="15 16">85</strain>
    </source>
</reference>